<accession>A0A6I8LZF6</accession>
<name>A0A6I8LZF6_9PSEU</name>
<evidence type="ECO:0000313" key="2">
    <source>
        <dbReference type="Proteomes" id="UP000399805"/>
    </source>
</evidence>
<keyword evidence="2" id="KW-1185">Reference proteome</keyword>
<dbReference type="RefSeq" id="WP_155547655.1">
    <property type="nucleotide sequence ID" value="NZ_CABVGP010000003.1"/>
</dbReference>
<dbReference type="Proteomes" id="UP000399805">
    <property type="component" value="Unassembled WGS sequence"/>
</dbReference>
<sequence length="231" mass="26125">MTAPRFVDERVATNGEHHMLERLYHHGPDTLRVQVVRDLHSAARSRAITERLDRRRWVLLAELPAQDWYYATAACTLATTTSVLGGVAGRVLQQALRTHVAGTVIGAHFEDTAGIDLPQLAVWLTAEVTALLRDHLDPVWQRVRCATVARLTPREIRVNLHGLDASGECERWEPSETDQRVLDDIWQLAEQHNWHRGDERRFDLVLHVVTGRSAARMFALGERPGTICTEP</sequence>
<dbReference type="AlphaFoldDB" id="A0A6I8LZF6"/>
<reference evidence="1 2" key="1">
    <citation type="submission" date="2019-09" db="EMBL/GenBank/DDBJ databases">
        <authorList>
            <person name="Leyn A S."/>
        </authorList>
    </citation>
    <scope>NUCLEOTIDE SEQUENCE [LARGE SCALE GENOMIC DNA]</scope>
    <source>
        <strain evidence="1">AA231_1</strain>
    </source>
</reference>
<gene>
    <name evidence="1" type="ORF">AA23TX_07612</name>
</gene>
<dbReference type="EMBL" id="CABVGP010000003">
    <property type="protein sequence ID" value="VVJ22695.1"/>
    <property type="molecule type" value="Genomic_DNA"/>
</dbReference>
<organism evidence="1 2">
    <name type="scientific">Amycolatopsis camponoti</name>
    <dbReference type="NCBI Taxonomy" id="2606593"/>
    <lineage>
        <taxon>Bacteria</taxon>
        <taxon>Bacillati</taxon>
        <taxon>Actinomycetota</taxon>
        <taxon>Actinomycetes</taxon>
        <taxon>Pseudonocardiales</taxon>
        <taxon>Pseudonocardiaceae</taxon>
        <taxon>Amycolatopsis</taxon>
    </lineage>
</organism>
<proteinExistence type="predicted"/>
<evidence type="ECO:0000313" key="1">
    <source>
        <dbReference type="EMBL" id="VVJ22695.1"/>
    </source>
</evidence>
<protein>
    <submittedName>
        <fullName evidence="1">Uncharacterized protein</fullName>
    </submittedName>
</protein>